<reference evidence="1" key="2">
    <citation type="submission" date="2021-05" db="EMBL/GenBank/DDBJ databases">
        <title>Protein family content uncovers lineage relationships and bacterial pathway maintenance mechanisms in DPANN archaea.</title>
        <authorList>
            <person name="Castelle C.J."/>
            <person name="Meheust R."/>
            <person name="Jaffe A.L."/>
            <person name="Seitz K."/>
            <person name="Gong X."/>
            <person name="Baker B.J."/>
            <person name="Banfield J.F."/>
        </authorList>
    </citation>
    <scope>NUCLEOTIDE SEQUENCE</scope>
    <source>
        <strain evidence="1">RIFCSPLOWO2_01_FULL_43_13</strain>
    </source>
</reference>
<evidence type="ECO:0000313" key="2">
    <source>
        <dbReference type="Proteomes" id="UP000680185"/>
    </source>
</evidence>
<dbReference type="AlphaFoldDB" id="A0A8T4L216"/>
<dbReference type="InterPro" id="IPR023198">
    <property type="entry name" value="PGP-like_dom2"/>
</dbReference>
<proteinExistence type="predicted"/>
<dbReference type="Gene3D" id="1.10.150.240">
    <property type="entry name" value="Putative phosphatase, domain 2"/>
    <property type="match status" value="1"/>
</dbReference>
<protein>
    <submittedName>
        <fullName evidence="1">Uncharacterized protein</fullName>
    </submittedName>
</protein>
<accession>A0A8T4L216</accession>
<dbReference type="InterPro" id="IPR036412">
    <property type="entry name" value="HAD-like_sf"/>
</dbReference>
<dbReference type="Proteomes" id="UP000680185">
    <property type="component" value="Unassembled WGS sequence"/>
</dbReference>
<dbReference type="SUPFAM" id="SSF56784">
    <property type="entry name" value="HAD-like"/>
    <property type="match status" value="1"/>
</dbReference>
<name>A0A8T4L216_9ARCH</name>
<organism evidence="1 2">
    <name type="scientific">Candidatus Iainarchaeum sp</name>
    <dbReference type="NCBI Taxonomy" id="3101447"/>
    <lineage>
        <taxon>Archaea</taxon>
        <taxon>Candidatus Iainarchaeota</taxon>
        <taxon>Candidatus Iainarchaeia</taxon>
        <taxon>Candidatus Iainarchaeales</taxon>
        <taxon>Candidatus Iainarchaeaceae</taxon>
        <taxon>Candidatus Iainarchaeum</taxon>
    </lineage>
</organism>
<dbReference type="Gene3D" id="3.40.50.1000">
    <property type="entry name" value="HAD superfamily/HAD-like"/>
    <property type="match status" value="1"/>
</dbReference>
<dbReference type="InterPro" id="IPR023214">
    <property type="entry name" value="HAD_sf"/>
</dbReference>
<dbReference type="EMBL" id="JAGVWB010000002">
    <property type="protein sequence ID" value="MBS3057825.1"/>
    <property type="molecule type" value="Genomic_DNA"/>
</dbReference>
<sequence>MIKTIFFDFDGVIAPSKPGGRAIAEKLSLVIGVQEQRIFNAFKKVGRPYLLGKQSPKQFLEMLSKELEKQVKVEDLVKAYYKVPISKQVLKIIEKLKARGHRVELVSNNPSFRFKALKAKGRIDVWKTFHKINISSLAGKMKEEFFQKLPLKEGLFIDNNKEFLERIKKKQGKTIYFDSLKHDLGYLKKKLAKAGIKA</sequence>
<evidence type="ECO:0000313" key="1">
    <source>
        <dbReference type="EMBL" id="MBS3057825.1"/>
    </source>
</evidence>
<gene>
    <name evidence="1" type="ORF">J4478_00300</name>
</gene>
<reference evidence="1" key="1">
    <citation type="submission" date="2021-03" db="EMBL/GenBank/DDBJ databases">
        <authorList>
            <person name="Jaffe A."/>
        </authorList>
    </citation>
    <scope>NUCLEOTIDE SEQUENCE</scope>
    <source>
        <strain evidence="1">RIFCSPLOWO2_01_FULL_43_13</strain>
    </source>
</reference>
<dbReference type="Pfam" id="PF00702">
    <property type="entry name" value="Hydrolase"/>
    <property type="match status" value="1"/>
</dbReference>
<comment type="caution">
    <text evidence="1">The sequence shown here is derived from an EMBL/GenBank/DDBJ whole genome shotgun (WGS) entry which is preliminary data.</text>
</comment>